<keyword evidence="1" id="KW-0812">Transmembrane</keyword>
<sequence length="287" mass="29672">MLLVLGLLGGFALPAVAEAMRPWLPYMVAFLVFVSALRIGAQEALGKLSDARANLGRVLALQLGLPLGVIATLWALGALSSPFAVGALLALAAPSISGSPAFTALMGHDPAPAMRLLILGTALLPLTVIPLFALMPAFGGLTAVIWAALKLTAVILLAASAAFWLRARAFPRPGAETTQALDGLAALTLAVIVIGLMSAVGPALRSDPAALLPWLALVFALNFGMQLLARALGADVATSVVAGNRNVALFLVALPAEIITPLLLFIGCYQIPMYLTPLVMKPLYART</sequence>
<protein>
    <recommendedName>
        <fullName evidence="4">Sodium-dependent transporter</fullName>
    </recommendedName>
</protein>
<keyword evidence="1" id="KW-1133">Transmembrane helix</keyword>
<dbReference type="EMBL" id="LFTY01000002">
    <property type="protein sequence ID" value="KMW57658.1"/>
    <property type="molecule type" value="Genomic_DNA"/>
</dbReference>
<feature type="transmembrane region" description="Helical" evidence="1">
    <location>
        <begin position="210"/>
        <end position="229"/>
    </location>
</feature>
<dbReference type="PATRIC" id="fig|1675527.3.peg.2750"/>
<comment type="caution">
    <text evidence="2">The sequence shown here is derived from an EMBL/GenBank/DDBJ whole genome shotgun (WGS) entry which is preliminary data.</text>
</comment>
<feature type="transmembrane region" description="Helical" evidence="1">
    <location>
        <begin position="249"/>
        <end position="272"/>
    </location>
</feature>
<feature type="transmembrane region" description="Helical" evidence="1">
    <location>
        <begin position="144"/>
        <end position="164"/>
    </location>
</feature>
<dbReference type="STRING" id="1675527.AIOL_002623"/>
<evidence type="ECO:0000313" key="2">
    <source>
        <dbReference type="EMBL" id="KMW57658.1"/>
    </source>
</evidence>
<gene>
    <name evidence="2" type="ORF">AIOL_002623</name>
</gene>
<keyword evidence="1" id="KW-0472">Membrane</keyword>
<dbReference type="AlphaFoldDB" id="A0A0J9GVR8"/>
<dbReference type="Proteomes" id="UP000037178">
    <property type="component" value="Unassembled WGS sequence"/>
</dbReference>
<evidence type="ECO:0000313" key="3">
    <source>
        <dbReference type="Proteomes" id="UP000037178"/>
    </source>
</evidence>
<reference evidence="2 3" key="1">
    <citation type="submission" date="2015-06" db="EMBL/GenBank/DDBJ databases">
        <title>Draft genome sequence of an Alphaproteobacteria species associated to the Mediterranean sponge Oscarella lobularis.</title>
        <authorList>
            <person name="Jourda C."/>
            <person name="Santini S."/>
            <person name="Claverie J.-M."/>
        </authorList>
    </citation>
    <scope>NUCLEOTIDE SEQUENCE [LARGE SCALE GENOMIC DNA]</scope>
    <source>
        <strain evidence="2">IGS</strain>
    </source>
</reference>
<feature type="transmembrane region" description="Helical" evidence="1">
    <location>
        <begin position="184"/>
        <end position="204"/>
    </location>
</feature>
<dbReference type="OrthoDB" id="8477735at2"/>
<feature type="transmembrane region" description="Helical" evidence="1">
    <location>
        <begin position="83"/>
        <end position="104"/>
    </location>
</feature>
<keyword evidence="3" id="KW-1185">Reference proteome</keyword>
<evidence type="ECO:0008006" key="4">
    <source>
        <dbReference type="Google" id="ProtNLM"/>
    </source>
</evidence>
<evidence type="ECO:0000256" key="1">
    <source>
        <dbReference type="SAM" id="Phobius"/>
    </source>
</evidence>
<feature type="transmembrane region" description="Helical" evidence="1">
    <location>
        <begin position="58"/>
        <end position="77"/>
    </location>
</feature>
<name>A0A0J9GVR8_9RHOB</name>
<organism evidence="2 3">
    <name type="scientific">Candidatus Rhodobacter oscarellae</name>
    <dbReference type="NCBI Taxonomy" id="1675527"/>
    <lineage>
        <taxon>Bacteria</taxon>
        <taxon>Pseudomonadati</taxon>
        <taxon>Pseudomonadota</taxon>
        <taxon>Alphaproteobacteria</taxon>
        <taxon>Rhodobacterales</taxon>
        <taxon>Rhodobacter group</taxon>
        <taxon>Rhodobacter</taxon>
    </lineage>
</organism>
<dbReference type="Gene3D" id="1.20.1530.20">
    <property type="match status" value="1"/>
</dbReference>
<proteinExistence type="predicted"/>
<feature type="transmembrane region" description="Helical" evidence="1">
    <location>
        <begin position="116"/>
        <end position="138"/>
    </location>
</feature>
<dbReference type="InterPro" id="IPR038770">
    <property type="entry name" value="Na+/solute_symporter_sf"/>
</dbReference>
<accession>A0A0J9GVR8</accession>